<organism evidence="1 3">
    <name type="scientific">Glycomyces tritici</name>
    <dbReference type="NCBI Taxonomy" id="2665176"/>
    <lineage>
        <taxon>Bacteria</taxon>
        <taxon>Bacillati</taxon>
        <taxon>Actinomycetota</taxon>
        <taxon>Actinomycetes</taxon>
        <taxon>Glycomycetales</taxon>
        <taxon>Glycomycetaceae</taxon>
        <taxon>Glycomyces</taxon>
    </lineage>
</organism>
<reference evidence="1" key="1">
    <citation type="submission" date="2023-06" db="EMBL/GenBank/DDBJ databases">
        <title>Gycomyces niveus sp.nov., a novel actinomycete isolated from soil in Shouguang.</title>
        <authorList>
            <person name="Yang X."/>
            <person name="Zhao J."/>
        </authorList>
    </citation>
    <scope>NUCLEOTIDE SEQUENCE</scope>
    <source>
        <strain evidence="1">NEAU C2</strain>
    </source>
</reference>
<dbReference type="InterPro" id="IPR010281">
    <property type="entry name" value="DUF885"/>
</dbReference>
<keyword evidence="3" id="KW-1185">Reference proteome</keyword>
<protein>
    <submittedName>
        <fullName evidence="1">DUF885 domain-containing protein</fullName>
    </submittedName>
</protein>
<gene>
    <name evidence="1" type="ORF">QWI33_14325</name>
    <name evidence="2" type="ORF">QWI33_24420</name>
</gene>
<proteinExistence type="predicted"/>
<evidence type="ECO:0000313" key="1">
    <source>
        <dbReference type="EMBL" id="MDN3240907.1"/>
    </source>
</evidence>
<dbReference type="EMBL" id="JAUEMJ010000010">
    <property type="protein sequence ID" value="MDN3242890.1"/>
    <property type="molecule type" value="Genomic_DNA"/>
</dbReference>
<dbReference type="PANTHER" id="PTHR33361:SF2">
    <property type="entry name" value="DUF885 DOMAIN-CONTAINING PROTEIN"/>
    <property type="match status" value="1"/>
</dbReference>
<comment type="caution">
    <text evidence="1">The sequence shown here is derived from an EMBL/GenBank/DDBJ whole genome shotgun (WGS) entry which is preliminary data.</text>
</comment>
<evidence type="ECO:0000313" key="2">
    <source>
        <dbReference type="EMBL" id="MDN3242890.1"/>
    </source>
</evidence>
<name>A0ABT7YQJ7_9ACTN</name>
<dbReference type="Pfam" id="PF05960">
    <property type="entry name" value="DUF885"/>
    <property type="match status" value="1"/>
</dbReference>
<accession>A0ABT7YQJ7</accession>
<dbReference type="EMBL" id="JAUEMJ010000004">
    <property type="protein sequence ID" value="MDN3240907.1"/>
    <property type="molecule type" value="Genomic_DNA"/>
</dbReference>
<dbReference type="RefSeq" id="WP_289957832.1">
    <property type="nucleotide sequence ID" value="NZ_JAUEMJ010000004.1"/>
</dbReference>
<sequence length="552" mass="60410">MTSPIFALADEYITAFARLHPMFAGSAGIKGDFGVATDFGPEAVAERAELDRDTLAKLNALTSTGPADDLARLHMAERLDVSVAQHEAGEWRRALRVPYGMLQSLVSYVDLTPRRTENDWRLNASRMRAIPQMLTTWRQTLEAGIAAGQTVALLQVTEGAKQARRNAESRTFDKHLAAYGDGPQARDLREAAEAAYQAFNGIADFLERTYAPHAAASDGVGEERYLLAARSTLGAVLDPREAYDWAWDELHRIEDEMIAEAAGIAAAHRLSGAGLDEVIAHLDATQAVDTHEAYLAWLTEKHQSALEALNGVHFDIDPRLMNLDVQIVHGSSAGSAYYTGPSEDLSRPGRTWWPVAERETFRTWGELTTVFHEGVPGHHLQIGQTKVTGDGLSRFAKVFGSVSGHAEGWALYAERLSDELGWFADTGTRLGMLKGSALRAARVVIDIGWHLDLPLPAAEAKLHGERWNFDVALDVLKTRGRIAEHRAYPEIVRYAGWPGQAICYKLGERAWVDARAEAQAAAGAAFDLKAWHTRALNLGPIGLDNLASVLRG</sequence>
<dbReference type="Proteomes" id="UP001171902">
    <property type="component" value="Unassembled WGS sequence"/>
</dbReference>
<dbReference type="PANTHER" id="PTHR33361">
    <property type="entry name" value="GLR0591 PROTEIN"/>
    <property type="match status" value="1"/>
</dbReference>
<evidence type="ECO:0000313" key="3">
    <source>
        <dbReference type="Proteomes" id="UP001171902"/>
    </source>
</evidence>